<proteinExistence type="predicted"/>
<reference evidence="2" key="1">
    <citation type="journal article" date="2015" name="BMC Genomics">
        <title>Genomic and transcriptomic analysis of the endophytic fungus Pestalotiopsis fici reveals its lifestyle and high potential for synthesis of natural products.</title>
        <authorList>
            <person name="Wang X."/>
            <person name="Zhang X."/>
            <person name="Liu L."/>
            <person name="Xiang M."/>
            <person name="Wang W."/>
            <person name="Sun X."/>
            <person name="Che Y."/>
            <person name="Guo L."/>
            <person name="Liu G."/>
            <person name="Guo L."/>
            <person name="Wang C."/>
            <person name="Yin W.B."/>
            <person name="Stadler M."/>
            <person name="Zhang X."/>
            <person name="Liu X."/>
        </authorList>
    </citation>
    <scope>NUCLEOTIDE SEQUENCE [LARGE SCALE GENOMIC DNA]</scope>
    <source>
        <strain evidence="2">W106-1 / CGMCC3.15140</strain>
    </source>
</reference>
<dbReference type="InParanoid" id="W3XJS0"/>
<dbReference type="InterPro" id="IPR052998">
    <property type="entry name" value="Hetero-Diels-Alderase-like"/>
</dbReference>
<dbReference type="EMBL" id="KI912109">
    <property type="protein sequence ID" value="ETS86235.1"/>
    <property type="molecule type" value="Genomic_DNA"/>
</dbReference>
<evidence type="ECO:0008006" key="3">
    <source>
        <dbReference type="Google" id="ProtNLM"/>
    </source>
</evidence>
<sequence>MAGSIDDLDVVLVTQLPPDSWFEGFAIRPNNHILAARLDAPVVYDIDAADPDAEPQPVFEFPGVAAAMNLARIPGRPDEYSVMTCEVSDLAHTRWEVFAIWHLDLSTEGEPKATKKGDITDIVLPLGLWPVTDRFLLVADSAQSCLQVLDVTTAKSSILLADAKSMNAKSNEDFFGINRISVVNDHIWFCNYSQGAIYRVPFELDESNAEKPVRITGPVELVAEGLDQCDGFQVKSDGSLALTVNSDDGTLMRTDIEKSDVGASTCSIAMNMLINPTVVELGPETDGKQTVFVICCGEINVGWLNDNFSWRDIANAIDETVVVDVQSARTSIRSGASQAV</sequence>
<dbReference type="InterPro" id="IPR011042">
    <property type="entry name" value="6-blade_b-propeller_TolB-like"/>
</dbReference>
<protein>
    <recommendedName>
        <fullName evidence="3">SMP-30/Gluconolactonase/LRE-like region domain-containing protein</fullName>
    </recommendedName>
</protein>
<dbReference type="PANTHER" id="PTHR42060">
    <property type="entry name" value="NHL REPEAT-CONTAINING PROTEIN-RELATED"/>
    <property type="match status" value="1"/>
</dbReference>
<dbReference type="HOGENOM" id="CLU_052989_1_0_1"/>
<dbReference type="SUPFAM" id="SSF63829">
    <property type="entry name" value="Calcium-dependent phosphotriesterase"/>
    <property type="match status" value="1"/>
</dbReference>
<organism evidence="1 2">
    <name type="scientific">Pestalotiopsis fici (strain W106-1 / CGMCC3.15140)</name>
    <dbReference type="NCBI Taxonomy" id="1229662"/>
    <lineage>
        <taxon>Eukaryota</taxon>
        <taxon>Fungi</taxon>
        <taxon>Dikarya</taxon>
        <taxon>Ascomycota</taxon>
        <taxon>Pezizomycotina</taxon>
        <taxon>Sordariomycetes</taxon>
        <taxon>Xylariomycetidae</taxon>
        <taxon>Amphisphaeriales</taxon>
        <taxon>Sporocadaceae</taxon>
        <taxon>Pestalotiopsis</taxon>
    </lineage>
</organism>
<dbReference type="GeneID" id="19265076"/>
<accession>W3XJS0</accession>
<keyword evidence="2" id="KW-1185">Reference proteome</keyword>
<dbReference type="Proteomes" id="UP000030651">
    <property type="component" value="Unassembled WGS sequence"/>
</dbReference>
<dbReference type="Gene3D" id="2.120.10.30">
    <property type="entry name" value="TolB, C-terminal domain"/>
    <property type="match status" value="1"/>
</dbReference>
<name>W3XJS0_PESFW</name>
<dbReference type="eggNOG" id="ENOG502SIQ0">
    <property type="taxonomic scope" value="Eukaryota"/>
</dbReference>
<dbReference type="OMA" id="VINICTL"/>
<dbReference type="AlphaFoldDB" id="W3XJS0"/>
<evidence type="ECO:0000313" key="1">
    <source>
        <dbReference type="EMBL" id="ETS86235.1"/>
    </source>
</evidence>
<evidence type="ECO:0000313" key="2">
    <source>
        <dbReference type="Proteomes" id="UP000030651"/>
    </source>
</evidence>
<gene>
    <name evidence="1" type="ORF">PFICI_00063</name>
</gene>
<dbReference type="OrthoDB" id="5233393at2759"/>
<dbReference type="RefSeq" id="XP_007826835.1">
    <property type="nucleotide sequence ID" value="XM_007828644.1"/>
</dbReference>
<dbReference type="KEGG" id="pfy:PFICI_00063"/>
<dbReference type="PANTHER" id="PTHR42060:SF1">
    <property type="entry name" value="NHL REPEAT-CONTAINING PROTEIN"/>
    <property type="match status" value="1"/>
</dbReference>